<evidence type="ECO:0000313" key="2">
    <source>
        <dbReference type="EMBL" id="PJJ70661.1"/>
    </source>
</evidence>
<dbReference type="AlphaFoldDB" id="A0A2M9CFF6"/>
<accession>A0A2M9CFF6</accession>
<sequence length="106" mass="11815">MGTLYYGAQREPIPLDDEVLTCLQLVATSKLRRAESFVISWVRSDEAGARRCILWMHAGLDLEFEFDGVDPVPVHRRMLDAFTNAAHSNRGIQLDAAHAKDSFAGV</sequence>
<feature type="domain" description="DUF7882" evidence="1">
    <location>
        <begin position="1"/>
        <end position="94"/>
    </location>
</feature>
<evidence type="ECO:0000313" key="3">
    <source>
        <dbReference type="Proteomes" id="UP000228758"/>
    </source>
</evidence>
<dbReference type="EMBL" id="PGFF01000001">
    <property type="protein sequence ID" value="PJJ70661.1"/>
    <property type="molecule type" value="Genomic_DNA"/>
</dbReference>
<dbReference type="OrthoDB" id="5123855at2"/>
<proteinExistence type="predicted"/>
<dbReference type="InterPro" id="IPR057204">
    <property type="entry name" value="DUF7882"/>
</dbReference>
<dbReference type="Proteomes" id="UP000228758">
    <property type="component" value="Unassembled WGS sequence"/>
</dbReference>
<dbReference type="RefSeq" id="WP_100363058.1">
    <property type="nucleotide sequence ID" value="NZ_PGFF01000001.1"/>
</dbReference>
<keyword evidence="3" id="KW-1185">Reference proteome</keyword>
<gene>
    <name evidence="2" type="ORF">CLV46_0183</name>
</gene>
<protein>
    <recommendedName>
        <fullName evidence="1">DUF7882 domain-containing protein</fullName>
    </recommendedName>
</protein>
<comment type="caution">
    <text evidence="2">The sequence shown here is derived from an EMBL/GenBank/DDBJ whole genome shotgun (WGS) entry which is preliminary data.</text>
</comment>
<dbReference type="Pfam" id="PF25355">
    <property type="entry name" value="DUF7882"/>
    <property type="match status" value="1"/>
</dbReference>
<name>A0A2M9CFF6_9MICO</name>
<evidence type="ECO:0000259" key="1">
    <source>
        <dbReference type="Pfam" id="PF25355"/>
    </source>
</evidence>
<reference evidence="2 3" key="1">
    <citation type="submission" date="2017-11" db="EMBL/GenBank/DDBJ databases">
        <title>Genomic Encyclopedia of Archaeal and Bacterial Type Strains, Phase II (KMG-II): From Individual Species to Whole Genera.</title>
        <authorList>
            <person name="Goeker M."/>
        </authorList>
    </citation>
    <scope>NUCLEOTIDE SEQUENCE [LARGE SCALE GENOMIC DNA]</scope>
    <source>
        <strain evidence="2 3">DSM 27393</strain>
    </source>
</reference>
<organism evidence="2 3">
    <name type="scientific">Diaminobutyricimonas aerilata</name>
    <dbReference type="NCBI Taxonomy" id="1162967"/>
    <lineage>
        <taxon>Bacteria</taxon>
        <taxon>Bacillati</taxon>
        <taxon>Actinomycetota</taxon>
        <taxon>Actinomycetes</taxon>
        <taxon>Micrococcales</taxon>
        <taxon>Microbacteriaceae</taxon>
        <taxon>Diaminobutyricimonas</taxon>
    </lineage>
</organism>